<protein>
    <submittedName>
        <fullName evidence="2">Uncharacterized protein</fullName>
    </submittedName>
</protein>
<proteinExistence type="predicted"/>
<dbReference type="Proteomes" id="UP001215598">
    <property type="component" value="Unassembled WGS sequence"/>
</dbReference>
<dbReference type="EMBL" id="JARKIB010000138">
    <property type="protein sequence ID" value="KAJ7733500.1"/>
    <property type="molecule type" value="Genomic_DNA"/>
</dbReference>
<dbReference type="AlphaFoldDB" id="A0AAD7I2A6"/>
<evidence type="ECO:0000313" key="3">
    <source>
        <dbReference type="EMBL" id="KAJ7773900.1"/>
    </source>
</evidence>
<gene>
    <name evidence="3" type="ORF">B0H16DRAFT_1304133</name>
    <name evidence="2" type="ORF">B0H16DRAFT_1328170</name>
</gene>
<accession>A0AAD7I2A6</accession>
<evidence type="ECO:0000256" key="1">
    <source>
        <dbReference type="SAM" id="MobiDB-lite"/>
    </source>
</evidence>
<feature type="region of interest" description="Disordered" evidence="1">
    <location>
        <begin position="46"/>
        <end position="67"/>
    </location>
</feature>
<reference evidence="2" key="1">
    <citation type="submission" date="2023-03" db="EMBL/GenBank/DDBJ databases">
        <title>Massive genome expansion in bonnet fungi (Mycena s.s.) driven by repeated elements and novel gene families across ecological guilds.</title>
        <authorList>
            <consortium name="Lawrence Berkeley National Laboratory"/>
            <person name="Harder C.B."/>
            <person name="Miyauchi S."/>
            <person name="Viragh M."/>
            <person name="Kuo A."/>
            <person name="Thoen E."/>
            <person name="Andreopoulos B."/>
            <person name="Lu D."/>
            <person name="Skrede I."/>
            <person name="Drula E."/>
            <person name="Henrissat B."/>
            <person name="Morin E."/>
            <person name="Kohler A."/>
            <person name="Barry K."/>
            <person name="LaButti K."/>
            <person name="Morin E."/>
            <person name="Salamov A."/>
            <person name="Lipzen A."/>
            <person name="Mereny Z."/>
            <person name="Hegedus B."/>
            <person name="Baldrian P."/>
            <person name="Stursova M."/>
            <person name="Weitz H."/>
            <person name="Taylor A."/>
            <person name="Grigoriev I.V."/>
            <person name="Nagy L.G."/>
            <person name="Martin F."/>
            <person name="Kauserud H."/>
        </authorList>
    </citation>
    <scope>NUCLEOTIDE SEQUENCE</scope>
    <source>
        <strain evidence="2">CBHHK182m</strain>
    </source>
</reference>
<sequence length="319" mass="36784">QGELEHRRVKRYYVRTNKNNAVRQMTVLERREQALRRIARKLTKILPDSAQRPHQPVQSKKGKRKAKGIKPFVDFSESESLPYTAPEQHHHISNSRNFYANISQFLGENEDDPAVANFLPKLQDHLLGRLTHPNWSSNITDGSEFTAAQHRTVIISNNRIYRHKVLRVNYTTYDVRRGQDSMNPRSSADVMTLAPEGETSHPFSYARIIGIFHVDVVHNVPGADLVPTSIDVLWVRRFQRDTSFRAGFKAKRLHRLEFVAADSPHAFGFLNPDEVIRGTHLIPAFHYGRTHGLLGPAWSLAHRGNDYEDGEWRYHYVNL</sequence>
<dbReference type="EMBL" id="JARKIB010000012">
    <property type="protein sequence ID" value="KAJ7773900.1"/>
    <property type="molecule type" value="Genomic_DNA"/>
</dbReference>
<evidence type="ECO:0000313" key="4">
    <source>
        <dbReference type="Proteomes" id="UP001215598"/>
    </source>
</evidence>
<evidence type="ECO:0000313" key="2">
    <source>
        <dbReference type="EMBL" id="KAJ7733500.1"/>
    </source>
</evidence>
<organism evidence="2 4">
    <name type="scientific">Mycena metata</name>
    <dbReference type="NCBI Taxonomy" id="1033252"/>
    <lineage>
        <taxon>Eukaryota</taxon>
        <taxon>Fungi</taxon>
        <taxon>Dikarya</taxon>
        <taxon>Basidiomycota</taxon>
        <taxon>Agaricomycotina</taxon>
        <taxon>Agaricomycetes</taxon>
        <taxon>Agaricomycetidae</taxon>
        <taxon>Agaricales</taxon>
        <taxon>Marasmiineae</taxon>
        <taxon>Mycenaceae</taxon>
        <taxon>Mycena</taxon>
    </lineage>
</organism>
<comment type="caution">
    <text evidence="2">The sequence shown here is derived from an EMBL/GenBank/DDBJ whole genome shotgun (WGS) entry which is preliminary data.</text>
</comment>
<keyword evidence="4" id="KW-1185">Reference proteome</keyword>
<feature type="non-terminal residue" evidence="2">
    <location>
        <position position="1"/>
    </location>
</feature>
<name>A0AAD7I2A6_9AGAR</name>